<accession>T1B9J4</accession>
<dbReference type="EMBL" id="AUZZ01000837">
    <property type="protein sequence ID" value="EQD66567.1"/>
    <property type="molecule type" value="Genomic_DNA"/>
</dbReference>
<dbReference type="SUPFAM" id="SSF53659">
    <property type="entry name" value="Isocitrate/Isopropylmalate dehydrogenase-like"/>
    <property type="match status" value="1"/>
</dbReference>
<reference evidence="2" key="2">
    <citation type="journal article" date="2014" name="ISME J.">
        <title>Microbial stratification in low pH oxic and suboxic macroscopic growths along an acid mine drainage.</title>
        <authorList>
            <person name="Mendez-Garcia C."/>
            <person name="Mesa V."/>
            <person name="Sprenger R.R."/>
            <person name="Richter M."/>
            <person name="Diez M.S."/>
            <person name="Solano J."/>
            <person name="Bargiela R."/>
            <person name="Golyshina O.V."/>
            <person name="Manteca A."/>
            <person name="Ramos J.L."/>
            <person name="Gallego J.R."/>
            <person name="Llorente I."/>
            <person name="Martins Dos Santos V.A."/>
            <person name="Jensen O.N."/>
            <person name="Pelaez A.I."/>
            <person name="Sanchez J."/>
            <person name="Ferrer M."/>
        </authorList>
    </citation>
    <scope>NUCLEOTIDE SEQUENCE</scope>
</reference>
<dbReference type="InterPro" id="IPR042113">
    <property type="entry name" value="P_AcTrfase_dom1"/>
</dbReference>
<evidence type="ECO:0000313" key="2">
    <source>
        <dbReference type="EMBL" id="EQD66567.1"/>
    </source>
</evidence>
<reference evidence="2" key="1">
    <citation type="submission" date="2013-08" db="EMBL/GenBank/DDBJ databases">
        <authorList>
            <person name="Mendez C."/>
            <person name="Richter M."/>
            <person name="Ferrer M."/>
            <person name="Sanchez J."/>
        </authorList>
    </citation>
    <scope>NUCLEOTIDE SEQUENCE</scope>
</reference>
<gene>
    <name evidence="2" type="ORF">B2A_01119</name>
</gene>
<dbReference type="GO" id="GO:0016746">
    <property type="term" value="F:acyltransferase activity"/>
    <property type="evidence" value="ECO:0007669"/>
    <property type="project" value="InterPro"/>
</dbReference>
<evidence type="ECO:0000259" key="1">
    <source>
        <dbReference type="Pfam" id="PF01515"/>
    </source>
</evidence>
<dbReference type="InterPro" id="IPR002505">
    <property type="entry name" value="PTA_PTB"/>
</dbReference>
<dbReference type="Pfam" id="PF01515">
    <property type="entry name" value="PTA_PTB"/>
    <property type="match status" value="1"/>
</dbReference>
<dbReference type="Gene3D" id="3.40.50.10950">
    <property type="match status" value="1"/>
</dbReference>
<protein>
    <submittedName>
        <fullName evidence="2">NADP-dependent malic enzyme</fullName>
    </submittedName>
</protein>
<organism evidence="2">
    <name type="scientific">mine drainage metagenome</name>
    <dbReference type="NCBI Taxonomy" id="410659"/>
    <lineage>
        <taxon>unclassified sequences</taxon>
        <taxon>metagenomes</taxon>
        <taxon>ecological metagenomes</taxon>
    </lineage>
</organism>
<dbReference type="AlphaFoldDB" id="T1B9J4"/>
<sequence length="81" mass="8849">MIGALMLARGEADAMICGMVGRFQKKLEHLLEVLPLDPGISAPAAMSAVANDKGLRFSWIRTCRKTPAPSRSPKRPCRRPC</sequence>
<feature type="non-terminal residue" evidence="2">
    <location>
        <position position="81"/>
    </location>
</feature>
<name>T1B9J4_9ZZZZ</name>
<comment type="caution">
    <text evidence="2">The sequence shown here is derived from an EMBL/GenBank/DDBJ whole genome shotgun (WGS) entry which is preliminary data.</text>
</comment>
<proteinExistence type="predicted"/>
<feature type="domain" description="Phosphate acetyl/butaryl transferase" evidence="1">
    <location>
        <begin position="1"/>
        <end position="50"/>
    </location>
</feature>